<evidence type="ECO:0000256" key="3">
    <source>
        <dbReference type="ARBA" id="ARBA00022786"/>
    </source>
</evidence>
<dbReference type="EC" id="2.3.2.27" evidence="2"/>
<dbReference type="Gene3D" id="1.10.510.10">
    <property type="entry name" value="Transferase(Phosphotransferase) domain 1"/>
    <property type="match status" value="1"/>
</dbReference>
<dbReference type="InterPro" id="IPR000719">
    <property type="entry name" value="Prot_kinase_dom"/>
</dbReference>
<dbReference type="PANTHER" id="PTHR45647:SF154">
    <property type="entry name" value="OS11G0618300 PROTEIN"/>
    <property type="match status" value="1"/>
</dbReference>
<feature type="domain" description="Protein kinase" evidence="6">
    <location>
        <begin position="420"/>
        <end position="699"/>
    </location>
</feature>
<evidence type="ECO:0000313" key="8">
    <source>
        <dbReference type="Proteomes" id="UP001231189"/>
    </source>
</evidence>
<feature type="coiled-coil region" evidence="4">
    <location>
        <begin position="274"/>
        <end position="382"/>
    </location>
</feature>
<evidence type="ECO:0000313" key="7">
    <source>
        <dbReference type="EMBL" id="KAK1678448.1"/>
    </source>
</evidence>
<sequence>MAGKGKESASSQQPTLSAFTSKTSKIKLQQTDTAHLTSSLPGTHLTSSGASHSLTHGNTSGPPLNSTDQKTMYLSGVPPISGTHGNLAGSSLCAKVGKTANALASMLPNTIAMARSYGISGPNFQSYQDPQDSNTAKGLKLQLEKEKSVASLRGELGRERDEVVRLKGLLLKKEAGCKADHITELKTLKDANHRLSGQLTEERDAVRAFKTELRTQKDAADRLKTQLTLEQLQLEKERAAIKSMRGELQTKGAEVLRLKGLLLIKETEVGWALKAEHKKELKKLKDAVDRLSGQLKEERDAVQALRTELKTEKDAVHRLKTELALEHQRAPVSLQKKDQELISMRKQLGEAESNLKSSVESWKELQRSYDELNRKKEELIRSKTMADVYEYYRRWSEDQSSRSLGMKKYDSWQLEMAVNRASKESTGKTRCGAVYNSELDHKEVAIEILNNKSYQRQQDFNQKVDILTNIRHPNLVSYIGEYEKKYALICEHLPDGTLQDRLVNKRQTSWEERIRISATICSTLLFLHNMKPSPVIHGDLEAQNISFDADNVCKLSVFGMSYSTQRTTTTTTTNNNNNIVPSIQSDISAFGIVLLQIVTGQAEKDLVRKEVLKMGDLNQFQEKDIGWQREVLKNKKIVDDKLDNWPTEDAVKMLVLGLRCSHPEENERPDLATEVWTQISSMKRGASESQGRPGGLFGR</sequence>
<dbReference type="EMBL" id="JAUUTY010000002">
    <property type="protein sequence ID" value="KAK1678448.1"/>
    <property type="molecule type" value="Genomic_DNA"/>
</dbReference>
<name>A0AAD8TAL5_LOLMU</name>
<dbReference type="PROSITE" id="PS50011">
    <property type="entry name" value="PROTEIN_KINASE_DOM"/>
    <property type="match status" value="1"/>
</dbReference>
<feature type="compositionally biased region" description="Polar residues" evidence="5">
    <location>
        <begin position="8"/>
        <end position="67"/>
    </location>
</feature>
<dbReference type="AlphaFoldDB" id="A0AAD8TAL5"/>
<keyword evidence="8" id="KW-1185">Reference proteome</keyword>
<dbReference type="InterPro" id="IPR001245">
    <property type="entry name" value="Ser-Thr/Tyr_kinase_cat_dom"/>
</dbReference>
<protein>
    <recommendedName>
        <fullName evidence="2">RING-type E3 ubiquitin transferase</fullName>
        <ecNumber evidence="2">2.3.2.27</ecNumber>
    </recommendedName>
</protein>
<organism evidence="7 8">
    <name type="scientific">Lolium multiflorum</name>
    <name type="common">Italian ryegrass</name>
    <name type="synonym">Lolium perenne subsp. multiflorum</name>
    <dbReference type="NCBI Taxonomy" id="4521"/>
    <lineage>
        <taxon>Eukaryota</taxon>
        <taxon>Viridiplantae</taxon>
        <taxon>Streptophyta</taxon>
        <taxon>Embryophyta</taxon>
        <taxon>Tracheophyta</taxon>
        <taxon>Spermatophyta</taxon>
        <taxon>Magnoliopsida</taxon>
        <taxon>Liliopsida</taxon>
        <taxon>Poales</taxon>
        <taxon>Poaceae</taxon>
        <taxon>BOP clade</taxon>
        <taxon>Pooideae</taxon>
        <taxon>Poodae</taxon>
        <taxon>Poeae</taxon>
        <taxon>Poeae Chloroplast Group 2 (Poeae type)</taxon>
        <taxon>Loliodinae</taxon>
        <taxon>Loliinae</taxon>
        <taxon>Lolium</taxon>
    </lineage>
</organism>
<reference evidence="7" key="1">
    <citation type="submission" date="2023-07" db="EMBL/GenBank/DDBJ databases">
        <title>A chromosome-level genome assembly of Lolium multiflorum.</title>
        <authorList>
            <person name="Chen Y."/>
            <person name="Copetti D."/>
            <person name="Kolliker R."/>
            <person name="Studer B."/>
        </authorList>
    </citation>
    <scope>NUCLEOTIDE SEQUENCE</scope>
    <source>
        <strain evidence="7">02402/16</strain>
        <tissue evidence="7">Leaf</tissue>
    </source>
</reference>
<dbReference type="Pfam" id="PF07714">
    <property type="entry name" value="PK_Tyr_Ser-Thr"/>
    <property type="match status" value="1"/>
</dbReference>
<proteinExistence type="predicted"/>
<keyword evidence="4" id="KW-0175">Coiled coil</keyword>
<evidence type="ECO:0000256" key="4">
    <source>
        <dbReference type="SAM" id="Coils"/>
    </source>
</evidence>
<dbReference type="GO" id="GO:0004672">
    <property type="term" value="F:protein kinase activity"/>
    <property type="evidence" value="ECO:0007669"/>
    <property type="project" value="InterPro"/>
</dbReference>
<evidence type="ECO:0000256" key="1">
    <source>
        <dbReference type="ARBA" id="ARBA00000900"/>
    </source>
</evidence>
<dbReference type="InterPro" id="IPR051348">
    <property type="entry name" value="U-box_ubiquitin_ligases"/>
</dbReference>
<gene>
    <name evidence="7" type="ORF">QYE76_039296</name>
</gene>
<evidence type="ECO:0000256" key="5">
    <source>
        <dbReference type="SAM" id="MobiDB-lite"/>
    </source>
</evidence>
<keyword evidence="3" id="KW-0833">Ubl conjugation pathway</keyword>
<feature type="region of interest" description="Disordered" evidence="5">
    <location>
        <begin position="1"/>
        <end position="67"/>
    </location>
</feature>
<dbReference type="Proteomes" id="UP001231189">
    <property type="component" value="Unassembled WGS sequence"/>
</dbReference>
<dbReference type="GO" id="GO:0005524">
    <property type="term" value="F:ATP binding"/>
    <property type="evidence" value="ECO:0007669"/>
    <property type="project" value="InterPro"/>
</dbReference>
<dbReference type="InterPro" id="IPR011009">
    <property type="entry name" value="Kinase-like_dom_sf"/>
</dbReference>
<dbReference type="PANTHER" id="PTHR45647">
    <property type="entry name" value="OS02G0152300 PROTEIN"/>
    <property type="match status" value="1"/>
</dbReference>
<dbReference type="GO" id="GO:0061630">
    <property type="term" value="F:ubiquitin protein ligase activity"/>
    <property type="evidence" value="ECO:0007669"/>
    <property type="project" value="UniProtKB-EC"/>
</dbReference>
<dbReference type="SUPFAM" id="SSF56112">
    <property type="entry name" value="Protein kinase-like (PK-like)"/>
    <property type="match status" value="1"/>
</dbReference>
<evidence type="ECO:0000256" key="2">
    <source>
        <dbReference type="ARBA" id="ARBA00012483"/>
    </source>
</evidence>
<comment type="catalytic activity">
    <reaction evidence="1">
        <text>S-ubiquitinyl-[E2 ubiquitin-conjugating enzyme]-L-cysteine + [acceptor protein]-L-lysine = [E2 ubiquitin-conjugating enzyme]-L-cysteine + N(6)-ubiquitinyl-[acceptor protein]-L-lysine.</text>
        <dbReference type="EC" id="2.3.2.27"/>
    </reaction>
</comment>
<evidence type="ECO:0000259" key="6">
    <source>
        <dbReference type="PROSITE" id="PS50011"/>
    </source>
</evidence>
<accession>A0AAD8TAL5</accession>
<feature type="coiled-coil region" evidence="4">
    <location>
        <begin position="206"/>
        <end position="240"/>
    </location>
</feature>
<comment type="caution">
    <text evidence="7">The sequence shown here is derived from an EMBL/GenBank/DDBJ whole genome shotgun (WGS) entry which is preliminary data.</text>
</comment>